<organism evidence="1 2">
    <name type="scientific">Eimeria maxima</name>
    <name type="common">Coccidian parasite</name>
    <dbReference type="NCBI Taxonomy" id="5804"/>
    <lineage>
        <taxon>Eukaryota</taxon>
        <taxon>Sar</taxon>
        <taxon>Alveolata</taxon>
        <taxon>Apicomplexa</taxon>
        <taxon>Conoidasida</taxon>
        <taxon>Coccidia</taxon>
        <taxon>Eucoccidiorida</taxon>
        <taxon>Eimeriorina</taxon>
        <taxon>Eimeriidae</taxon>
        <taxon>Eimeria</taxon>
    </lineage>
</organism>
<accession>U6M196</accession>
<protein>
    <submittedName>
        <fullName evidence="1">Uncharacterized protein</fullName>
    </submittedName>
</protein>
<evidence type="ECO:0000313" key="2">
    <source>
        <dbReference type="Proteomes" id="UP000030763"/>
    </source>
</evidence>
<proteinExistence type="predicted"/>
<reference evidence="1" key="2">
    <citation type="submission" date="2013-10" db="EMBL/GenBank/DDBJ databases">
        <authorList>
            <person name="Aslett M."/>
        </authorList>
    </citation>
    <scope>NUCLEOTIDE SEQUENCE [LARGE SCALE GENOMIC DNA]</scope>
    <source>
        <strain evidence="1">Weybridge</strain>
    </source>
</reference>
<dbReference type="GeneID" id="25335300"/>
<reference evidence="1" key="1">
    <citation type="submission" date="2013-10" db="EMBL/GenBank/DDBJ databases">
        <title>Genomic analysis of the causative agents of coccidiosis in chickens.</title>
        <authorList>
            <person name="Reid A.J."/>
            <person name="Blake D."/>
            <person name="Billington K."/>
            <person name="Browne H."/>
            <person name="Dunn M."/>
            <person name="Hung S."/>
            <person name="Kawahara F."/>
            <person name="Miranda-Saavedra D."/>
            <person name="Mourier T."/>
            <person name="Nagra H."/>
            <person name="Otto T.D."/>
            <person name="Rawlings N."/>
            <person name="Sanchez A."/>
            <person name="Sanders M."/>
            <person name="Subramaniam C."/>
            <person name="Tay Y."/>
            <person name="Dear P."/>
            <person name="Doerig C."/>
            <person name="Gruber A."/>
            <person name="Parkinson J."/>
            <person name="Shirley M."/>
            <person name="Wan K.L."/>
            <person name="Berriman M."/>
            <person name="Tomley F."/>
            <person name="Pain A."/>
        </authorList>
    </citation>
    <scope>NUCLEOTIDE SEQUENCE [LARGE SCALE GENOMIC DNA]</scope>
    <source>
        <strain evidence="1">Weybridge</strain>
    </source>
</reference>
<dbReference type="Proteomes" id="UP000030763">
    <property type="component" value="Unassembled WGS sequence"/>
</dbReference>
<sequence>MSNFDAESECSPGRELMRCCRYVKYSPTSKDLASMHYNVDFRVAGMSDRSPVRSPELLPVGFQQTTRELGMILQGIPSRKSVVGNALAARRDTNHVISGPSIDVEGYTSSIGCPHSDVLRPYAVGSRLRTALSGATRQQNPRAVRIGGIQRERKAYSG</sequence>
<name>U6M196_EIMMA</name>
<dbReference type="AlphaFoldDB" id="U6M196"/>
<evidence type="ECO:0000313" key="1">
    <source>
        <dbReference type="EMBL" id="CDJ58002.1"/>
    </source>
</evidence>
<gene>
    <name evidence="1" type="ORF">EMWEY_00013140</name>
</gene>
<dbReference type="EMBL" id="HG719439">
    <property type="protein sequence ID" value="CDJ58002.1"/>
    <property type="molecule type" value="Genomic_DNA"/>
</dbReference>
<dbReference type="VEuPathDB" id="ToxoDB:EMWEY_00013140"/>
<keyword evidence="2" id="KW-1185">Reference proteome</keyword>
<dbReference type="RefSeq" id="XP_013334650.1">
    <property type="nucleotide sequence ID" value="XM_013479196.1"/>
</dbReference>